<keyword evidence="2" id="KW-1185">Reference proteome</keyword>
<evidence type="ECO:0000313" key="1">
    <source>
        <dbReference type="EMBL" id="KAI9920182.1"/>
    </source>
</evidence>
<comment type="caution">
    <text evidence="1">The sequence shown here is derived from an EMBL/GenBank/DDBJ whole genome shotgun (WGS) entry which is preliminary data.</text>
</comment>
<reference evidence="1 2" key="1">
    <citation type="journal article" date="2022" name="bioRxiv">
        <title>The genome of the oomycete Peronosclerospora sorghi, a cosmopolitan pathogen of maize and sorghum, is inflated with dispersed pseudogenes.</title>
        <authorList>
            <person name="Fletcher K."/>
            <person name="Martin F."/>
            <person name="Isakeit T."/>
            <person name="Cavanaugh K."/>
            <person name="Magill C."/>
            <person name="Michelmore R."/>
        </authorList>
    </citation>
    <scope>NUCLEOTIDE SEQUENCE [LARGE SCALE GENOMIC DNA]</scope>
    <source>
        <strain evidence="1">P6</strain>
    </source>
</reference>
<sequence length="86" mass="10204">MAVGGDGLLSESELQNWEMIEFWQLMRPELESPELRLNKKNLYRHFSKSFFTGMMNSPYVLNQETSGWFHYFKKKIGILSEALIFH</sequence>
<evidence type="ECO:0000313" key="2">
    <source>
        <dbReference type="Proteomes" id="UP001163321"/>
    </source>
</evidence>
<dbReference type="EMBL" id="CM047589">
    <property type="protein sequence ID" value="KAI9920182.1"/>
    <property type="molecule type" value="Genomic_DNA"/>
</dbReference>
<protein>
    <submittedName>
        <fullName evidence="1">Uncharacterized protein</fullName>
    </submittedName>
</protein>
<gene>
    <name evidence="1" type="ORF">PsorP6_016081</name>
</gene>
<proteinExistence type="predicted"/>
<name>A0ACC0WN55_9STRA</name>
<accession>A0ACC0WN55</accession>
<organism evidence="1 2">
    <name type="scientific">Peronosclerospora sorghi</name>
    <dbReference type="NCBI Taxonomy" id="230839"/>
    <lineage>
        <taxon>Eukaryota</taxon>
        <taxon>Sar</taxon>
        <taxon>Stramenopiles</taxon>
        <taxon>Oomycota</taxon>
        <taxon>Peronosporomycetes</taxon>
        <taxon>Peronosporales</taxon>
        <taxon>Peronosporaceae</taxon>
        <taxon>Peronosclerospora</taxon>
    </lineage>
</organism>
<dbReference type="Proteomes" id="UP001163321">
    <property type="component" value="Chromosome 10"/>
</dbReference>